<evidence type="ECO:0000313" key="10">
    <source>
        <dbReference type="EMBL" id="TNY18543.1"/>
    </source>
</evidence>
<keyword evidence="6" id="KW-0539">Nucleus</keyword>
<evidence type="ECO:0000256" key="6">
    <source>
        <dbReference type="ARBA" id="ARBA00023242"/>
    </source>
</evidence>
<evidence type="ECO:0000313" key="11">
    <source>
        <dbReference type="Proteomes" id="UP000311382"/>
    </source>
</evidence>
<feature type="region of interest" description="Disordered" evidence="7">
    <location>
        <begin position="1195"/>
        <end position="1231"/>
    </location>
</feature>
<name>A0A5C5FP16_9BASI</name>
<feature type="compositionally biased region" description="Low complexity" evidence="7">
    <location>
        <begin position="374"/>
        <end position="387"/>
    </location>
</feature>
<dbReference type="SUPFAM" id="SSF110217">
    <property type="entry name" value="DNA-binding protein LAG-1 (CSL)"/>
    <property type="match status" value="1"/>
</dbReference>
<feature type="region of interest" description="Disordered" evidence="7">
    <location>
        <begin position="273"/>
        <end position="350"/>
    </location>
</feature>
<dbReference type="InterPro" id="IPR015350">
    <property type="entry name" value="Beta-trefoil_DNA-bd_dom"/>
</dbReference>
<dbReference type="PANTHER" id="PTHR10665">
    <property type="entry name" value="RECOMBINING BINDING PROTEIN SUPPRESSOR OF HAIRLESS"/>
    <property type="match status" value="1"/>
</dbReference>
<feature type="compositionally biased region" description="Polar residues" evidence="7">
    <location>
        <begin position="304"/>
        <end position="315"/>
    </location>
</feature>
<feature type="compositionally biased region" description="Low complexity" evidence="7">
    <location>
        <begin position="482"/>
        <end position="498"/>
    </location>
</feature>
<evidence type="ECO:0000256" key="4">
    <source>
        <dbReference type="ARBA" id="ARBA00023125"/>
    </source>
</evidence>
<keyword evidence="4" id="KW-0238">DNA-binding</keyword>
<comment type="caution">
    <text evidence="10">The sequence shown here is derived from an EMBL/GenBank/DDBJ whole genome shotgun (WGS) entry which is preliminary data.</text>
</comment>
<feature type="compositionally biased region" description="Low complexity" evidence="7">
    <location>
        <begin position="584"/>
        <end position="593"/>
    </location>
</feature>
<keyword evidence="11" id="KW-1185">Reference proteome</keyword>
<feature type="region of interest" description="Disordered" evidence="7">
    <location>
        <begin position="151"/>
        <end position="182"/>
    </location>
</feature>
<dbReference type="STRING" id="5288.A0A5C5FP16"/>
<dbReference type="InterPro" id="IPR040159">
    <property type="entry name" value="CLS_fam"/>
</dbReference>
<feature type="compositionally biased region" description="Pro residues" evidence="7">
    <location>
        <begin position="1085"/>
        <end position="1099"/>
    </location>
</feature>
<dbReference type="GO" id="GO:0000978">
    <property type="term" value="F:RNA polymerase II cis-regulatory region sequence-specific DNA binding"/>
    <property type="evidence" value="ECO:0007669"/>
    <property type="project" value="InterPro"/>
</dbReference>
<evidence type="ECO:0000259" key="8">
    <source>
        <dbReference type="SMART" id="SM01267"/>
    </source>
</evidence>
<feature type="region of interest" description="Disordered" evidence="7">
    <location>
        <begin position="97"/>
        <end position="127"/>
    </location>
</feature>
<feature type="compositionally biased region" description="Polar residues" evidence="7">
    <location>
        <begin position="1341"/>
        <end position="1353"/>
    </location>
</feature>
<evidence type="ECO:0000256" key="5">
    <source>
        <dbReference type="ARBA" id="ARBA00023163"/>
    </source>
</evidence>
<feature type="region of interest" description="Disordered" evidence="7">
    <location>
        <begin position="362"/>
        <end position="498"/>
    </location>
</feature>
<feature type="region of interest" description="Disordered" evidence="7">
    <location>
        <begin position="65"/>
        <end position="84"/>
    </location>
</feature>
<evidence type="ECO:0000256" key="3">
    <source>
        <dbReference type="ARBA" id="ARBA00023015"/>
    </source>
</evidence>
<dbReference type="SMART" id="SM01268">
    <property type="entry name" value="BTD"/>
    <property type="match status" value="1"/>
</dbReference>
<dbReference type="InterPro" id="IPR036358">
    <property type="entry name" value="BTD_sf"/>
</dbReference>
<reference evidence="10 11" key="1">
    <citation type="submission" date="2019-03" db="EMBL/GenBank/DDBJ databases">
        <title>Rhodosporidium diobovatum UCD-FST 08-225 genome sequencing, assembly, and annotation.</title>
        <authorList>
            <person name="Fakankun I.U."/>
            <person name="Fristensky B."/>
            <person name="Levin D.B."/>
        </authorList>
    </citation>
    <scope>NUCLEOTIDE SEQUENCE [LARGE SCALE GENOMIC DNA]</scope>
    <source>
        <strain evidence="10 11">UCD-FST 08-225</strain>
    </source>
</reference>
<dbReference type="SUPFAM" id="SSF49417">
    <property type="entry name" value="p53-like transcription factors"/>
    <property type="match status" value="1"/>
</dbReference>
<evidence type="ECO:0000256" key="1">
    <source>
        <dbReference type="ARBA" id="ARBA00004123"/>
    </source>
</evidence>
<dbReference type="InterPro" id="IPR037095">
    <property type="entry name" value="RBP-J/Cbf11_DNA-bd_sf"/>
</dbReference>
<keyword evidence="3" id="KW-0805">Transcription regulation</keyword>
<accession>A0A5C5FP16</accession>
<dbReference type="Gene3D" id="2.60.40.1450">
    <property type="entry name" value="LAG1, DNA binding domain"/>
    <property type="match status" value="1"/>
</dbReference>
<feature type="region of interest" description="Disordered" evidence="7">
    <location>
        <begin position="599"/>
        <end position="618"/>
    </location>
</feature>
<keyword evidence="5" id="KW-0804">Transcription</keyword>
<evidence type="ECO:0000259" key="9">
    <source>
        <dbReference type="SMART" id="SM01268"/>
    </source>
</evidence>
<feature type="region of interest" description="Disordered" evidence="7">
    <location>
        <begin position="1325"/>
        <end position="1353"/>
    </location>
</feature>
<gene>
    <name evidence="10" type="ORF">DMC30DRAFT_49333</name>
</gene>
<sequence length="1353" mass="142949">MYAADSHPSTSQHHGLAPPFVQDSPYLTTSHAPSAQPRESHFDPHDPAWFTPQFASSSSSQFVQGAFDYGHGDGGGLDEDEDQEVLAFVNASMESAYEASSYRRYSEGDRPASGTSDRHPYSMSAQGYRESTTTLPTFDGYTLAPPVPPSAAPSALFSQGQLASGEVSPSSASFPRMTQEPWRPRAAQAYEQDYAPQELVDHTSYSHYDAHSAAPYSASTSLAPSAFPYELSSSSRSSAARSVAQPTAQHVMQHSALAYPSFTSSAPDTPLASPLVGYASPRQPGAPSSSGQRPLRPGLVRAHTNASPESASQPQFYPATVAPGSVPRHNSWSSPDQAGHFQQHVDTSRRLSVQAASPVAFAPYPSSATRRRSSQAALQQAAGSPARGPGVSWTPTSSRRSSGVPVGAQASGVVRSSRHVDDGGCDNFTQGSPFEPVTPTSRRTSHAVEVVSGSPPHPHASSPAFSFAGRRPHTNLFISVDASPSRRSSTATSGMGPYRSPYYSPFSPSSPYANSAVNTPATVASGCSSAFYPPEQYSPAMVSSAGASVRDPHGRRHTDPYGGALPSTGAFHASTRRSQEAMRRASAAAAAPAPTTMAGSSLASFAGHSPGPLPPHGAYAPEQAYASANEGMTWTGPAVVSNEWAVMAPSGLLDVAAGGGLPLDGTVGLGLEVSMEEVRLSTAATTGIAPETMYTEAVGLPEPYDAMGVLQAQQEAAYQDLLVAESRALARRDDGRWERVQGEIRSYLAAENGMALGEKTVVVMSPKIAQRSYGTEKRLLAPPPTALLLGSSWWSTHASSSALSLVSGKLPTPDQASQRLTLPPEIFLSISTDKLFPRVSASAQWIADDGKLVLERDEEDSAPLAGRAMSKSLAVNVEGELNKDTSTTVSTVVTICEPGEGDVEPRVWARFLGKPISVISKPSKKKAIVSGNLAGLCHGSLVSVYNRTKMYSGSTRYLCTSGVASMFPTQQWVSMTGGSAQRTFAPDSRDVRLVSKTSVWDAFVVYAANIDSEPGRQSSVTPQPGFPPPPSNALPVDAKIQRSLYYNQTVVLQDLATGVVSPILVLRRVDAGNVSVGGGSRESVVPPPPNDPSLYPTPPGEQLGEPVSQYKPIALEVAQRSPAAQHPGDRDPTRDTYLGVVDDEVGMYGIDDPRTWVRPASEQAAVPITPTTPVGGAFGGPQQRADELGEYDLSRADPLAKPGPRTSARPRASRRTSAETAKLTSPAVKNKRRGMTAAALAELTAAAEREVRGGAAGLWTLPLGEGHVWSMAQVEVERHTFFVPPSLDSKKVPFSVDLREPNPSYRTPRPRIPIGPQIPAVFSVEGPLPSTTREGEAGTLGRSTSTTHSCELR</sequence>
<proteinExistence type="inferred from homology"/>
<feature type="compositionally biased region" description="Polar residues" evidence="7">
    <location>
        <begin position="427"/>
        <end position="442"/>
    </location>
</feature>
<dbReference type="GO" id="GO:0005634">
    <property type="term" value="C:nucleus"/>
    <property type="evidence" value="ECO:0007669"/>
    <property type="project" value="UniProtKB-SubCell"/>
</dbReference>
<feature type="region of interest" description="Disordered" evidence="7">
    <location>
        <begin position="1"/>
        <end position="56"/>
    </location>
</feature>
<feature type="compositionally biased region" description="Basic and acidic residues" evidence="7">
    <location>
        <begin position="104"/>
        <end position="120"/>
    </location>
</feature>
<dbReference type="EMBL" id="SOZI01000133">
    <property type="protein sequence ID" value="TNY18543.1"/>
    <property type="molecule type" value="Genomic_DNA"/>
</dbReference>
<organism evidence="10 11">
    <name type="scientific">Rhodotorula diobovata</name>
    <dbReference type="NCBI Taxonomy" id="5288"/>
    <lineage>
        <taxon>Eukaryota</taxon>
        <taxon>Fungi</taxon>
        <taxon>Dikarya</taxon>
        <taxon>Basidiomycota</taxon>
        <taxon>Pucciniomycotina</taxon>
        <taxon>Microbotryomycetes</taxon>
        <taxon>Sporidiobolales</taxon>
        <taxon>Sporidiobolaceae</taxon>
        <taxon>Rhodotorula</taxon>
    </lineage>
</organism>
<protein>
    <submittedName>
        <fullName evidence="10">Uncharacterized protein</fullName>
    </submittedName>
</protein>
<evidence type="ECO:0000256" key="7">
    <source>
        <dbReference type="SAM" id="MobiDB-lite"/>
    </source>
</evidence>
<feature type="compositionally biased region" description="Polar residues" evidence="7">
    <location>
        <begin position="156"/>
        <end position="173"/>
    </location>
</feature>
<dbReference type="SMART" id="SM01267">
    <property type="entry name" value="LAG1_DNAbind"/>
    <property type="match status" value="1"/>
</dbReference>
<dbReference type="InterPro" id="IPR008967">
    <property type="entry name" value="p53-like_TF_DNA-bd_sf"/>
</dbReference>
<dbReference type="OrthoDB" id="5600360at2759"/>
<feature type="region of interest" description="Disordered" evidence="7">
    <location>
        <begin position="543"/>
        <end position="593"/>
    </location>
</feature>
<feature type="region of interest" description="Disordered" evidence="7">
    <location>
        <begin position="1075"/>
        <end position="1101"/>
    </location>
</feature>
<feature type="compositionally biased region" description="Low complexity" evidence="7">
    <location>
        <begin position="459"/>
        <end position="469"/>
    </location>
</feature>
<dbReference type="Gene3D" id="2.80.10.50">
    <property type="match status" value="1"/>
</dbReference>
<dbReference type="InterPro" id="IPR015351">
    <property type="entry name" value="RBP-J/Cbf11/Cbf12_DNA-bd"/>
</dbReference>
<comment type="similarity">
    <text evidence="2">Belongs to the Su(H) family.</text>
</comment>
<evidence type="ECO:0000256" key="2">
    <source>
        <dbReference type="ARBA" id="ARBA00009704"/>
    </source>
</evidence>
<comment type="subcellular location">
    <subcellularLocation>
        <location evidence="1">Nucleus</location>
    </subcellularLocation>
</comment>
<feature type="domain" description="Beta-trefoil DNA-binding" evidence="9">
    <location>
        <begin position="936"/>
        <end position="1206"/>
    </location>
</feature>
<dbReference type="Pfam" id="PF09271">
    <property type="entry name" value="LAG1-DNAbind"/>
    <property type="match status" value="1"/>
</dbReference>
<dbReference type="Proteomes" id="UP000311382">
    <property type="component" value="Unassembled WGS sequence"/>
</dbReference>
<dbReference type="GO" id="GO:0001228">
    <property type="term" value="F:DNA-binding transcription activator activity, RNA polymerase II-specific"/>
    <property type="evidence" value="ECO:0007669"/>
    <property type="project" value="InterPro"/>
</dbReference>
<feature type="domain" description="RBP-J/Cbf11/Cbf12 DNA binding" evidence="8">
    <location>
        <begin position="760"/>
        <end position="933"/>
    </location>
</feature>